<proteinExistence type="predicted"/>
<name>A0A1I1PWT5_9ACTN</name>
<reference evidence="1 2" key="1">
    <citation type="submission" date="2016-10" db="EMBL/GenBank/DDBJ databases">
        <authorList>
            <person name="de Groot N.N."/>
        </authorList>
    </citation>
    <scope>NUCLEOTIDE SEQUENCE [LARGE SCALE GENOMIC DNA]</scope>
    <source>
        <strain evidence="1 2">CGMCC 4.5739</strain>
    </source>
</reference>
<organism evidence="1 2">
    <name type="scientific">Streptomyces aidingensis</name>
    <dbReference type="NCBI Taxonomy" id="910347"/>
    <lineage>
        <taxon>Bacteria</taxon>
        <taxon>Bacillati</taxon>
        <taxon>Actinomycetota</taxon>
        <taxon>Actinomycetes</taxon>
        <taxon>Kitasatosporales</taxon>
        <taxon>Streptomycetaceae</taxon>
        <taxon>Streptomyces</taxon>
    </lineage>
</organism>
<dbReference type="Proteomes" id="UP000199207">
    <property type="component" value="Unassembled WGS sequence"/>
</dbReference>
<protein>
    <submittedName>
        <fullName evidence="1">Uncharacterized protein</fullName>
    </submittedName>
</protein>
<accession>A0A1I1PWT5</accession>
<keyword evidence="2" id="KW-1185">Reference proteome</keyword>
<dbReference type="EMBL" id="FOLM01000010">
    <property type="protein sequence ID" value="SFD14299.1"/>
    <property type="molecule type" value="Genomic_DNA"/>
</dbReference>
<dbReference type="STRING" id="910347.SAMN05421773_110107"/>
<gene>
    <name evidence="1" type="ORF">SAMN05421773_110107</name>
</gene>
<evidence type="ECO:0000313" key="1">
    <source>
        <dbReference type="EMBL" id="SFD14299.1"/>
    </source>
</evidence>
<sequence>MHAVLSCAHDALIRDIEPVPVGAEVLHVCFPWSEDFAAQVKAYADEHGAGLVVVHSTVPPGTCDPHGWVHSPVRGRHPHLAPALRAFIKHFGGHHAAEAAQAWEDAGVRTRVHTLAADTEAGKLWELVQFGVQVRVEKAIHAWCAERGLDADVVYRQMAETYNDGYADLGEHRFLRPVLAHMPGDIGGHCVRPMAALLDHPLAEMVTRGLDS</sequence>
<evidence type="ECO:0000313" key="2">
    <source>
        <dbReference type="Proteomes" id="UP000199207"/>
    </source>
</evidence>
<dbReference type="AlphaFoldDB" id="A0A1I1PWT5"/>